<dbReference type="Proteomes" id="UP001056384">
    <property type="component" value="Chromosome 9"/>
</dbReference>
<keyword evidence="2" id="KW-1185">Reference proteome</keyword>
<protein>
    <submittedName>
        <fullName evidence="1">Uncharacterized protein</fullName>
    </submittedName>
</protein>
<organism evidence="1 2">
    <name type="scientific">Septoria linicola</name>
    <dbReference type="NCBI Taxonomy" id="215465"/>
    <lineage>
        <taxon>Eukaryota</taxon>
        <taxon>Fungi</taxon>
        <taxon>Dikarya</taxon>
        <taxon>Ascomycota</taxon>
        <taxon>Pezizomycotina</taxon>
        <taxon>Dothideomycetes</taxon>
        <taxon>Dothideomycetidae</taxon>
        <taxon>Mycosphaerellales</taxon>
        <taxon>Mycosphaerellaceae</taxon>
        <taxon>Septoria</taxon>
    </lineage>
</organism>
<dbReference type="AlphaFoldDB" id="A0A9Q9AX85"/>
<proteinExistence type="predicted"/>
<dbReference type="EMBL" id="CP099426">
    <property type="protein sequence ID" value="USW56810.1"/>
    <property type="molecule type" value="Genomic_DNA"/>
</dbReference>
<reference evidence="1" key="1">
    <citation type="submission" date="2022-06" db="EMBL/GenBank/DDBJ databases">
        <title>Complete genome sequences of two strains of the flax pathogen Septoria linicola.</title>
        <authorList>
            <person name="Lapalu N."/>
            <person name="Simon A."/>
            <person name="Demenou B."/>
            <person name="Paumier D."/>
            <person name="Guillot M.-P."/>
            <person name="Gout L."/>
            <person name="Valade R."/>
        </authorList>
    </citation>
    <scope>NUCLEOTIDE SEQUENCE</scope>
    <source>
        <strain evidence="1">SE15195</strain>
    </source>
</reference>
<accession>A0A9Q9AX85</accession>
<evidence type="ECO:0000313" key="1">
    <source>
        <dbReference type="EMBL" id="USW56810.1"/>
    </source>
</evidence>
<gene>
    <name evidence="1" type="ORF">Slin15195_G101290</name>
</gene>
<sequence>MPRNAGSQPRVRLSTFGLECYHAAFKAFRDAIIDSLYQRCEREETQLNTAWLVDIISVIYNGTTDSSGARQFVTDLCIVKTVNVELSDHSEDLPKDFFRDLARKYHVFQGYEETQKRWREPKCHYHSHRD</sequence>
<evidence type="ECO:0000313" key="2">
    <source>
        <dbReference type="Proteomes" id="UP001056384"/>
    </source>
</evidence>
<name>A0A9Q9AX85_9PEZI</name>